<evidence type="ECO:0000313" key="3">
    <source>
        <dbReference type="Proteomes" id="UP000054815"/>
    </source>
</evidence>
<gene>
    <name evidence="2" type="ORF">T4E_2316</name>
    <name evidence="1" type="ORF">T4E_9742</name>
</gene>
<protein>
    <submittedName>
        <fullName evidence="2">Uncharacterized protein</fullName>
    </submittedName>
</protein>
<organism evidence="2 3">
    <name type="scientific">Trichinella pseudospiralis</name>
    <name type="common">Parasitic roundworm</name>
    <dbReference type="NCBI Taxonomy" id="6337"/>
    <lineage>
        <taxon>Eukaryota</taxon>
        <taxon>Metazoa</taxon>
        <taxon>Ecdysozoa</taxon>
        <taxon>Nematoda</taxon>
        <taxon>Enoplea</taxon>
        <taxon>Dorylaimia</taxon>
        <taxon>Trichinellida</taxon>
        <taxon>Trichinellidae</taxon>
        <taxon>Trichinella</taxon>
    </lineage>
</organism>
<comment type="caution">
    <text evidence="2">The sequence shown here is derived from an EMBL/GenBank/DDBJ whole genome shotgun (WGS) entry which is preliminary data.</text>
</comment>
<evidence type="ECO:0000313" key="1">
    <source>
        <dbReference type="EMBL" id="KRX95448.1"/>
    </source>
</evidence>
<dbReference type="Pfam" id="PF03564">
    <property type="entry name" value="DUF1759"/>
    <property type="match status" value="1"/>
</dbReference>
<dbReference type="EMBL" id="JYDU01000056">
    <property type="protein sequence ID" value="KRX95462.1"/>
    <property type="molecule type" value="Genomic_DNA"/>
</dbReference>
<dbReference type="InterPro" id="IPR005312">
    <property type="entry name" value="DUF1759"/>
</dbReference>
<sequence>MPAEAKRLHVEKQSGSYQHASLCNSMENPQYQLIPVSHIWNVERATAEVGNKEIQRPFEFEDKFSYLRSLMTGSGAIAVQGLPLNAANYEAARTTLAGKLSNREVIIEEHMKQL</sequence>
<proteinExistence type="predicted"/>
<dbReference type="EMBL" id="JYDU01000056">
    <property type="protein sequence ID" value="KRX95448.1"/>
    <property type="molecule type" value="Genomic_DNA"/>
</dbReference>
<name>A0A0V0Y500_TRIPS</name>
<evidence type="ECO:0000313" key="2">
    <source>
        <dbReference type="EMBL" id="KRX95462.1"/>
    </source>
</evidence>
<dbReference type="Proteomes" id="UP000054815">
    <property type="component" value="Unassembled WGS sequence"/>
</dbReference>
<accession>A0A0V0Y500</accession>
<reference evidence="2 3" key="1">
    <citation type="submission" date="2015-01" db="EMBL/GenBank/DDBJ databases">
        <title>Evolution of Trichinella species and genotypes.</title>
        <authorList>
            <person name="Korhonen P.K."/>
            <person name="Edoardo P."/>
            <person name="Giuseppe L.R."/>
            <person name="Gasser R.B."/>
        </authorList>
    </citation>
    <scope>NUCLEOTIDE SEQUENCE [LARGE SCALE GENOMIC DNA]</scope>
    <source>
        <strain evidence="2">ISS141</strain>
    </source>
</reference>
<dbReference type="AlphaFoldDB" id="A0A0V0Y500"/>